<evidence type="ECO:0000313" key="6">
    <source>
        <dbReference type="EMBL" id="KAG6004635.1"/>
    </source>
</evidence>
<accession>A0A9P7NB36</accession>
<name>A0A9P7NB36_9HYPO</name>
<evidence type="ECO:0000256" key="5">
    <source>
        <dbReference type="SAM" id="Phobius"/>
    </source>
</evidence>
<evidence type="ECO:0000256" key="2">
    <source>
        <dbReference type="ARBA" id="ARBA00022676"/>
    </source>
</evidence>
<dbReference type="GO" id="GO:0000139">
    <property type="term" value="C:Golgi membrane"/>
    <property type="evidence" value="ECO:0007669"/>
    <property type="project" value="TreeGrafter"/>
</dbReference>
<keyword evidence="5" id="KW-1133">Transmembrane helix</keyword>
<dbReference type="GO" id="GO:0016757">
    <property type="term" value="F:glycosyltransferase activity"/>
    <property type="evidence" value="ECO:0007669"/>
    <property type="project" value="UniProtKB-KW"/>
</dbReference>
<evidence type="ECO:0000256" key="4">
    <source>
        <dbReference type="SAM" id="MobiDB-lite"/>
    </source>
</evidence>
<dbReference type="InterPro" id="IPR008630">
    <property type="entry name" value="Glyco_trans_34"/>
</dbReference>
<comment type="similarity">
    <text evidence="1">Belongs to the glycosyltransferase 34 family.</text>
</comment>
<evidence type="ECO:0000256" key="1">
    <source>
        <dbReference type="ARBA" id="ARBA00005664"/>
    </source>
</evidence>
<dbReference type="Gene3D" id="3.90.550.10">
    <property type="entry name" value="Spore Coat Polysaccharide Biosynthesis Protein SpsA, Chain A"/>
    <property type="match status" value="1"/>
</dbReference>
<proteinExistence type="inferred from homology"/>
<comment type="caution">
    <text evidence="6">The sequence shown here is derived from an EMBL/GenBank/DDBJ whole genome shotgun (WGS) entry which is preliminary data.</text>
</comment>
<dbReference type="Proteomes" id="UP000748025">
    <property type="component" value="Unassembled WGS sequence"/>
</dbReference>
<dbReference type="GO" id="GO:0006487">
    <property type="term" value="P:protein N-linked glycosylation"/>
    <property type="evidence" value="ECO:0007669"/>
    <property type="project" value="TreeGrafter"/>
</dbReference>
<dbReference type="PANTHER" id="PTHR31306">
    <property type="entry name" value="ALPHA-1,6-MANNOSYLTRANSFERASE MNN11-RELATED"/>
    <property type="match status" value="1"/>
</dbReference>
<keyword evidence="5" id="KW-0812">Transmembrane</keyword>
<gene>
    <name evidence="6" type="ORF">E4U43_000705</name>
</gene>
<keyword evidence="7" id="KW-1185">Reference proteome</keyword>
<sequence length="406" mass="47033">MLGNSMRFSRGLIILVGTTFFVAALVSLVFNHLESWQIPIRSKAKLLAPTIVTDDPQTTTHDDGSTSNSATISSDDHDRLRDFYLKQLYGPSTKPDSAIYKQRNAFEWKLDEAPRWQQPLRENLCIIDLDNRKFDEEGEVFGPNVMDWGSDKQENYVHGLSLGILNHYVYARIHGYKYYYVNITDPADRRASWKKASVISKILKEHDVCIYLDSDAIFYNLDLPFEWLMNYWKLFPDNYSMALAFDPDFNYNKDKFGKLYLNTGFIVSQNSSMTHKIMDDWHRCPDDNSPYPGCDKFRLSWPGQPTDQGGFGTFIRYNYTEHIRELSCHEANGYSRSISGCDGTFIRHFWTAKDTWLKLDAGNQLPGSFLKLFHEQYRREKPFFYIEEADLLAHGPSKALKGETAQ</sequence>
<evidence type="ECO:0000256" key="3">
    <source>
        <dbReference type="ARBA" id="ARBA00022679"/>
    </source>
</evidence>
<keyword evidence="3" id="KW-0808">Transferase</keyword>
<dbReference type="EMBL" id="SRPW01001216">
    <property type="protein sequence ID" value="KAG6004635.1"/>
    <property type="molecule type" value="Genomic_DNA"/>
</dbReference>
<evidence type="ECO:0000313" key="7">
    <source>
        <dbReference type="Proteomes" id="UP000748025"/>
    </source>
</evidence>
<dbReference type="OrthoDB" id="3763672at2759"/>
<reference evidence="6" key="1">
    <citation type="journal article" date="2020" name="bioRxiv">
        <title>Whole genome comparisons of ergot fungi reveals the divergence and evolution of species within the genus Claviceps are the result of varying mechanisms driving genome evolution and host range expansion.</title>
        <authorList>
            <person name="Wyka S.A."/>
            <person name="Mondo S.J."/>
            <person name="Liu M."/>
            <person name="Dettman J."/>
            <person name="Nalam V."/>
            <person name="Broders K.D."/>
        </authorList>
    </citation>
    <scope>NUCLEOTIDE SEQUENCE</scope>
    <source>
        <strain evidence="6">CCC 602</strain>
    </source>
</reference>
<protein>
    <recommendedName>
        <fullName evidence="8">Nucleotide-diphospho-sugar transferase domain-containing protein</fullName>
    </recommendedName>
</protein>
<evidence type="ECO:0008006" key="8">
    <source>
        <dbReference type="Google" id="ProtNLM"/>
    </source>
</evidence>
<keyword evidence="2" id="KW-0328">Glycosyltransferase</keyword>
<dbReference type="PANTHER" id="PTHR31306:SF3">
    <property type="entry name" value="NUCLEOTIDE-DIPHOSPHO-SUGAR TRANSFERASE DOMAIN-CONTAINING PROTEIN"/>
    <property type="match status" value="1"/>
</dbReference>
<dbReference type="Pfam" id="PF05637">
    <property type="entry name" value="Glyco_transf_34"/>
    <property type="match status" value="1"/>
</dbReference>
<feature type="compositionally biased region" description="Polar residues" evidence="4">
    <location>
        <begin position="55"/>
        <end position="73"/>
    </location>
</feature>
<dbReference type="InterPro" id="IPR029044">
    <property type="entry name" value="Nucleotide-diphossugar_trans"/>
</dbReference>
<keyword evidence="5" id="KW-0472">Membrane</keyword>
<organism evidence="6 7">
    <name type="scientific">Claviceps pusilla</name>
    <dbReference type="NCBI Taxonomy" id="123648"/>
    <lineage>
        <taxon>Eukaryota</taxon>
        <taxon>Fungi</taxon>
        <taxon>Dikarya</taxon>
        <taxon>Ascomycota</taxon>
        <taxon>Pezizomycotina</taxon>
        <taxon>Sordariomycetes</taxon>
        <taxon>Hypocreomycetidae</taxon>
        <taxon>Hypocreales</taxon>
        <taxon>Clavicipitaceae</taxon>
        <taxon>Claviceps</taxon>
    </lineage>
</organism>
<feature type="region of interest" description="Disordered" evidence="4">
    <location>
        <begin position="55"/>
        <end position="74"/>
    </location>
</feature>
<dbReference type="AlphaFoldDB" id="A0A9P7NB36"/>
<feature type="transmembrane region" description="Helical" evidence="5">
    <location>
        <begin position="12"/>
        <end position="33"/>
    </location>
</feature>